<proteinExistence type="predicted"/>
<keyword evidence="1" id="KW-0812">Transmembrane</keyword>
<evidence type="ECO:0000313" key="4">
    <source>
        <dbReference type="Proteomes" id="UP000542776"/>
    </source>
</evidence>
<evidence type="ECO:0000313" key="3">
    <source>
        <dbReference type="EMBL" id="MBB3999304.1"/>
    </source>
</evidence>
<keyword evidence="4" id="KW-1185">Reference proteome</keyword>
<protein>
    <recommendedName>
        <fullName evidence="2">TadE-like domain-containing protein</fullName>
    </recommendedName>
</protein>
<keyword evidence="1" id="KW-1133">Transmembrane helix</keyword>
<organism evidence="3 4">
    <name type="scientific">Aureimonas pseudogalii</name>
    <dbReference type="NCBI Taxonomy" id="1744844"/>
    <lineage>
        <taxon>Bacteria</taxon>
        <taxon>Pseudomonadati</taxon>
        <taxon>Pseudomonadota</taxon>
        <taxon>Alphaproteobacteria</taxon>
        <taxon>Hyphomicrobiales</taxon>
        <taxon>Aurantimonadaceae</taxon>
        <taxon>Aureimonas</taxon>
    </lineage>
</organism>
<sequence>MMRLNRRFLGFADERDGSVAIEFAMILPVLLILLLGTFEVSKYIQTNNQVVQVVSMVGQMASQLPAAAKVADVQRIWSAAPLIAAEAQRVAVRRKASRWSDVLSLTITSIAFTKRIPSCQTDCQYDGNVSWSVGQAPITCGKIYRGGAIRPTSDVIPDELYGPGSVLHVRASLPYEPYLTGTASFLDGMARALTTTMVESSWFLPRNATNIALSAIGAPNPNFTICPGVVP</sequence>
<name>A0A7W6H676_9HYPH</name>
<accession>A0A7W6H676</accession>
<dbReference type="InterPro" id="IPR012495">
    <property type="entry name" value="TadE-like_dom"/>
</dbReference>
<reference evidence="3 4" key="1">
    <citation type="submission" date="2020-08" db="EMBL/GenBank/DDBJ databases">
        <title>Genomic Encyclopedia of Type Strains, Phase IV (KMG-IV): sequencing the most valuable type-strain genomes for metagenomic binning, comparative biology and taxonomic classification.</title>
        <authorList>
            <person name="Goeker M."/>
        </authorList>
    </citation>
    <scope>NUCLEOTIDE SEQUENCE [LARGE SCALE GENOMIC DNA]</scope>
    <source>
        <strain evidence="3 4">DSM 102238</strain>
    </source>
</reference>
<evidence type="ECO:0000256" key="1">
    <source>
        <dbReference type="SAM" id="Phobius"/>
    </source>
</evidence>
<dbReference type="AlphaFoldDB" id="A0A7W6H676"/>
<dbReference type="Proteomes" id="UP000542776">
    <property type="component" value="Unassembled WGS sequence"/>
</dbReference>
<feature type="domain" description="TadE-like" evidence="2">
    <location>
        <begin position="17"/>
        <end position="56"/>
    </location>
</feature>
<dbReference type="Pfam" id="PF07811">
    <property type="entry name" value="TadE"/>
    <property type="match status" value="1"/>
</dbReference>
<evidence type="ECO:0000259" key="2">
    <source>
        <dbReference type="Pfam" id="PF07811"/>
    </source>
</evidence>
<gene>
    <name evidence="3" type="ORF">GGR04_003173</name>
</gene>
<keyword evidence="1" id="KW-0472">Membrane</keyword>
<feature type="transmembrane region" description="Helical" evidence="1">
    <location>
        <begin position="20"/>
        <end position="38"/>
    </location>
</feature>
<dbReference type="EMBL" id="JACIEK010000009">
    <property type="protein sequence ID" value="MBB3999304.1"/>
    <property type="molecule type" value="Genomic_DNA"/>
</dbReference>
<comment type="caution">
    <text evidence="3">The sequence shown here is derived from an EMBL/GenBank/DDBJ whole genome shotgun (WGS) entry which is preliminary data.</text>
</comment>